<protein>
    <submittedName>
        <fullName evidence="1">Uncharacterized protein</fullName>
    </submittedName>
</protein>
<sequence>MKKFDLRKKRTLVLELDPRNYYELDGVLFNLNTQTIHGVRNGNIHPLVGKTKLLYQREREKGIPKALHRSTSSTNDTFIDSNHQLFSYDHLIAIDTNTHRLNGSDVSITVAFHLKPESRGSNNISCSAAILAVLEMWNVKEKPENLGWWQLLKSLEYRPDFFGTIGLVVDSDLGNHDLFNSRQKPIYDNCYLPENVTLIYASDKGGPEHLSTRLIKYCHDLASDFYIPHKLIMHAKGIFPGIPGSFSHFRQWQIENEEVRQFVDSHCF</sequence>
<gene>
    <name evidence="1" type="ORF">J2X05_000604</name>
</gene>
<evidence type="ECO:0000313" key="1">
    <source>
        <dbReference type="EMBL" id="MDR7088601.1"/>
    </source>
</evidence>
<keyword evidence="2" id="KW-1185">Reference proteome</keyword>
<accession>A0ABU1UTV0</accession>
<reference evidence="1 2" key="1">
    <citation type="submission" date="2023-07" db="EMBL/GenBank/DDBJ databases">
        <title>Sorghum-associated microbial communities from plants grown in Nebraska, USA.</title>
        <authorList>
            <person name="Schachtman D."/>
        </authorList>
    </citation>
    <scope>NUCLEOTIDE SEQUENCE [LARGE SCALE GENOMIC DNA]</scope>
    <source>
        <strain evidence="1 2">BE190</strain>
    </source>
</reference>
<dbReference type="EMBL" id="JAVDVX010000001">
    <property type="protein sequence ID" value="MDR7088601.1"/>
    <property type="molecule type" value="Genomic_DNA"/>
</dbReference>
<comment type="caution">
    <text evidence="1">The sequence shown here is derived from an EMBL/GenBank/DDBJ whole genome shotgun (WGS) entry which is preliminary data.</text>
</comment>
<proteinExistence type="predicted"/>
<dbReference type="RefSeq" id="WP_310068445.1">
    <property type="nucleotide sequence ID" value="NZ_JAVDVX010000001.1"/>
</dbReference>
<dbReference type="Proteomes" id="UP001253595">
    <property type="component" value="Unassembled WGS sequence"/>
</dbReference>
<evidence type="ECO:0000313" key="2">
    <source>
        <dbReference type="Proteomes" id="UP001253595"/>
    </source>
</evidence>
<organism evidence="1 2">
    <name type="scientific">Cellvibrio fibrivorans</name>
    <dbReference type="NCBI Taxonomy" id="126350"/>
    <lineage>
        <taxon>Bacteria</taxon>
        <taxon>Pseudomonadati</taxon>
        <taxon>Pseudomonadota</taxon>
        <taxon>Gammaproteobacteria</taxon>
        <taxon>Cellvibrionales</taxon>
        <taxon>Cellvibrionaceae</taxon>
        <taxon>Cellvibrio</taxon>
    </lineage>
</organism>
<name>A0ABU1UTV0_9GAMM</name>